<dbReference type="EMBL" id="LN483142">
    <property type="protein sequence ID" value="CED83497.1"/>
    <property type="molecule type" value="Genomic_DNA"/>
</dbReference>
<dbReference type="Gene3D" id="3.40.50.300">
    <property type="entry name" value="P-loop containing nucleotide triphosphate hydrolases"/>
    <property type="match status" value="1"/>
</dbReference>
<dbReference type="AlphaFoldDB" id="A0A0F7SN61"/>
<feature type="compositionally biased region" description="Basic and acidic residues" evidence="1">
    <location>
        <begin position="177"/>
        <end position="203"/>
    </location>
</feature>
<keyword evidence="2" id="KW-0808">Transferase</keyword>
<keyword evidence="2" id="KW-0418">Kinase</keyword>
<dbReference type="Pfam" id="PF13671">
    <property type="entry name" value="AAA_33"/>
    <property type="match status" value="1"/>
</dbReference>
<dbReference type="GO" id="GO:0046404">
    <property type="term" value="F:ATP-dependent polydeoxyribonucleotide 5'-hydroxyl-kinase activity"/>
    <property type="evidence" value="ECO:0007669"/>
    <property type="project" value="TreeGrafter"/>
</dbReference>
<sequence length="225" mass="25167">MTSDQILLILVGVVGSGKSTVANELETEHGYVRCNQDEMQGNRHLVEQKVYQALQNGKNVVVDRTNFDSSQRSKFLNISSNFPHVKKWALFLDIPKDVCRTRLLTRTNHPTLEPERAIMVLNRFSKDLRPPTVNEGFHRVYRLTKSPEAGTLDQVLFSVEQNGLVGNGIAPFGGNRQRHDGSGNDSGVREHGVNHSRRADERTGWSSDPPPSLWGSSPWAGRNGR</sequence>
<name>A0A0F7SN61_PHARH</name>
<organism evidence="2">
    <name type="scientific">Phaffia rhodozyma</name>
    <name type="common">Yeast</name>
    <name type="synonym">Xanthophyllomyces dendrorhous</name>
    <dbReference type="NCBI Taxonomy" id="264483"/>
    <lineage>
        <taxon>Eukaryota</taxon>
        <taxon>Fungi</taxon>
        <taxon>Dikarya</taxon>
        <taxon>Basidiomycota</taxon>
        <taxon>Agaricomycotina</taxon>
        <taxon>Tremellomycetes</taxon>
        <taxon>Cystofilobasidiales</taxon>
        <taxon>Mrakiaceae</taxon>
        <taxon>Phaffia</taxon>
    </lineage>
</organism>
<dbReference type="PANTHER" id="PTHR12083:SF9">
    <property type="entry name" value="BIFUNCTIONAL POLYNUCLEOTIDE PHOSPHATASE_KINASE"/>
    <property type="match status" value="1"/>
</dbReference>
<dbReference type="PANTHER" id="PTHR12083">
    <property type="entry name" value="BIFUNCTIONAL POLYNUCLEOTIDE PHOSPHATASE/KINASE"/>
    <property type="match status" value="1"/>
</dbReference>
<accession>A0A0F7SN61</accession>
<feature type="region of interest" description="Disordered" evidence="1">
    <location>
        <begin position="168"/>
        <end position="225"/>
    </location>
</feature>
<dbReference type="InterPro" id="IPR027417">
    <property type="entry name" value="P-loop_NTPase"/>
</dbReference>
<dbReference type="SUPFAM" id="SSF52540">
    <property type="entry name" value="P-loop containing nucleoside triphosphate hydrolases"/>
    <property type="match status" value="1"/>
</dbReference>
<reference evidence="2" key="1">
    <citation type="submission" date="2014-08" db="EMBL/GenBank/DDBJ databases">
        <authorList>
            <person name="Sharma Rahul"/>
            <person name="Thines Marco"/>
        </authorList>
    </citation>
    <scope>NUCLEOTIDE SEQUENCE</scope>
</reference>
<dbReference type="GO" id="GO:0006281">
    <property type="term" value="P:DNA repair"/>
    <property type="evidence" value="ECO:0007669"/>
    <property type="project" value="TreeGrafter"/>
</dbReference>
<evidence type="ECO:0000313" key="2">
    <source>
        <dbReference type="EMBL" id="CED83497.1"/>
    </source>
</evidence>
<dbReference type="GO" id="GO:0003690">
    <property type="term" value="F:double-stranded DNA binding"/>
    <property type="evidence" value="ECO:0007669"/>
    <property type="project" value="TreeGrafter"/>
</dbReference>
<dbReference type="GO" id="GO:0046403">
    <property type="term" value="F:polynucleotide 3'-phosphatase activity"/>
    <property type="evidence" value="ECO:0007669"/>
    <property type="project" value="TreeGrafter"/>
</dbReference>
<protein>
    <submittedName>
        <fullName evidence="2">Polynucleotide kinase 3' phosphatase</fullName>
    </submittedName>
</protein>
<evidence type="ECO:0000256" key="1">
    <source>
        <dbReference type="SAM" id="MobiDB-lite"/>
    </source>
</evidence>
<proteinExistence type="predicted"/>